<feature type="chain" id="PRO_5013266833" evidence="1">
    <location>
        <begin position="21"/>
        <end position="95"/>
    </location>
</feature>
<feature type="signal peptide" evidence="1">
    <location>
        <begin position="1"/>
        <end position="20"/>
    </location>
</feature>
<organism evidence="2 3">
    <name type="scientific">Clunio marinus</name>
    <dbReference type="NCBI Taxonomy" id="568069"/>
    <lineage>
        <taxon>Eukaryota</taxon>
        <taxon>Metazoa</taxon>
        <taxon>Ecdysozoa</taxon>
        <taxon>Arthropoda</taxon>
        <taxon>Hexapoda</taxon>
        <taxon>Insecta</taxon>
        <taxon>Pterygota</taxon>
        <taxon>Neoptera</taxon>
        <taxon>Endopterygota</taxon>
        <taxon>Diptera</taxon>
        <taxon>Nematocera</taxon>
        <taxon>Chironomoidea</taxon>
        <taxon>Chironomidae</taxon>
        <taxon>Clunio</taxon>
    </lineage>
</organism>
<evidence type="ECO:0000313" key="3">
    <source>
        <dbReference type="Proteomes" id="UP000183832"/>
    </source>
</evidence>
<evidence type="ECO:0000313" key="2">
    <source>
        <dbReference type="EMBL" id="CRL00619.1"/>
    </source>
</evidence>
<gene>
    <name evidence="2" type="ORF">CLUMA_CG013879</name>
</gene>
<dbReference type="AlphaFoldDB" id="A0A1J1IK61"/>
<protein>
    <submittedName>
        <fullName evidence="2">CLUMA_CG013879, isoform A</fullName>
    </submittedName>
</protein>
<reference evidence="2 3" key="1">
    <citation type="submission" date="2015-04" db="EMBL/GenBank/DDBJ databases">
        <authorList>
            <person name="Syromyatnikov M.Y."/>
            <person name="Popov V.N."/>
        </authorList>
    </citation>
    <scope>NUCLEOTIDE SEQUENCE [LARGE SCALE GENOMIC DNA]</scope>
</reference>
<dbReference type="Proteomes" id="UP000183832">
    <property type="component" value="Unassembled WGS sequence"/>
</dbReference>
<dbReference type="EMBL" id="CVRI01000054">
    <property type="protein sequence ID" value="CRL00619.1"/>
    <property type="molecule type" value="Genomic_DNA"/>
</dbReference>
<accession>A0A1J1IK61</accession>
<sequence length="95" mass="10500">MKICLAIFLFATLAIQNSEARTRMTVASPCAKCSEPYSEASENWTQGGCSCLDEDFPIKVFSKDFQNFCCSKSCPKCESFTLTSSCECYGETNNT</sequence>
<keyword evidence="3" id="KW-1185">Reference proteome</keyword>
<keyword evidence="1" id="KW-0732">Signal</keyword>
<evidence type="ECO:0000256" key="1">
    <source>
        <dbReference type="SAM" id="SignalP"/>
    </source>
</evidence>
<proteinExistence type="predicted"/>
<name>A0A1J1IK61_9DIPT</name>